<accession>A0A0N9QJI2</accession>
<dbReference type="EMBL" id="KT820662">
    <property type="protein sequence ID" value="ALH23375.1"/>
    <property type="molecule type" value="Genomic_DNA"/>
</dbReference>
<dbReference type="KEGG" id="vg:26049336"/>
<feature type="transmembrane region" description="Helical" evidence="1">
    <location>
        <begin position="25"/>
        <end position="49"/>
    </location>
</feature>
<name>A0A0N9QJI2_9VIRU</name>
<keyword evidence="3" id="KW-1185">Reference proteome</keyword>
<keyword evidence="1" id="KW-0812">Transmembrane</keyword>
<reference evidence="2 3" key="1">
    <citation type="journal article" date="2015" name="Genome Announc.">
        <title>The 474-Kilobase-Pair Complete Genome Sequence of CeV-01B, a Virus Infecting Haptolina (Chrysochromulina) ericina (Prymnesiophyceae).</title>
        <authorList>
            <person name="Gallot-Lavallee L."/>
            <person name="Pagarete A."/>
            <person name="Legendre M."/>
            <person name="Santini S."/>
            <person name="Sandaa R.A."/>
            <person name="Himmelbauer H."/>
            <person name="Ogata H."/>
            <person name="Bratbak G."/>
            <person name="Claverie J.M."/>
        </authorList>
    </citation>
    <scope>NUCLEOTIDE SEQUENCE [LARGE SCALE GENOMIC DNA]</scope>
    <source>
        <strain evidence="2">CeV-01B</strain>
    </source>
</reference>
<organism evidence="2 3">
    <name type="scientific">Chrysochromulina ericina virus CeV-01B</name>
    <dbReference type="NCBI Taxonomy" id="3070830"/>
    <lineage>
        <taxon>Viruses</taxon>
        <taxon>Varidnaviria</taxon>
        <taxon>Bamfordvirae</taxon>
        <taxon>Nucleocytoviricota</taxon>
        <taxon>Megaviricetes</taxon>
        <taxon>Imitervirales</taxon>
        <taxon>Mesomimiviridae</taxon>
        <taxon>Tethysvirus</taxon>
        <taxon>Tethysvirus raunefjordenense</taxon>
    </lineage>
</organism>
<evidence type="ECO:0000313" key="3">
    <source>
        <dbReference type="Proteomes" id="UP000203826"/>
    </source>
</evidence>
<sequence>MENSTCLINHSTDNLYDSTNNFLRSFFICCGVFITGSTFALLVTARLLFREVRKEYNSLYGYDSEDEEHFNSKFLKEYLEMNSDTEDNNKNYDIKDKIVTEQCPRGLVILGYDLDNKCFYYYSDYKNIDYLYLEVIARKFVVTNNCKHLLINSKKEFIRVANRQLEKQDEDNIDLSNSVFAHLKPSEKNNNKVSIDYNLKIKDKEIPAPDNSNKYTYRGKISEYIPVNEILEKRQKVSDEFENIDYEKFKKLC</sequence>
<evidence type="ECO:0000256" key="1">
    <source>
        <dbReference type="SAM" id="Phobius"/>
    </source>
</evidence>
<protein>
    <submittedName>
        <fullName evidence="2">Uncharacterized protein</fullName>
    </submittedName>
</protein>
<keyword evidence="1" id="KW-0472">Membrane</keyword>
<proteinExistence type="predicted"/>
<evidence type="ECO:0000313" key="2">
    <source>
        <dbReference type="EMBL" id="ALH23375.1"/>
    </source>
</evidence>
<keyword evidence="1" id="KW-1133">Transmembrane helix</keyword>
<gene>
    <name evidence="2" type="ORF">ceV_469</name>
</gene>
<dbReference type="Proteomes" id="UP000203826">
    <property type="component" value="Segment"/>
</dbReference>